<dbReference type="SUPFAM" id="SSF50998">
    <property type="entry name" value="Quinoprotein alcohol dehydrogenase-like"/>
    <property type="match status" value="1"/>
</dbReference>
<dbReference type="InterPro" id="IPR015943">
    <property type="entry name" value="WD40/YVTN_repeat-like_dom_sf"/>
</dbReference>
<dbReference type="PROSITE" id="PS00455">
    <property type="entry name" value="AMP_BINDING"/>
    <property type="match status" value="1"/>
</dbReference>
<dbReference type="InterPro" id="IPR018391">
    <property type="entry name" value="PQQ_b-propeller_rpt"/>
</dbReference>
<comment type="caution">
    <text evidence="5">The sequence shown here is derived from an EMBL/GenBank/DDBJ whole genome shotgun (WGS) entry which is preliminary data.</text>
</comment>
<evidence type="ECO:0008006" key="7">
    <source>
        <dbReference type="Google" id="ProtNLM"/>
    </source>
</evidence>
<dbReference type="InterPro" id="IPR020845">
    <property type="entry name" value="AMP-binding_CS"/>
</dbReference>
<accession>A0A2I0JPT8</accession>
<feature type="region of interest" description="Disordered" evidence="1">
    <location>
        <begin position="1243"/>
        <end position="1336"/>
    </location>
</feature>
<dbReference type="InterPro" id="IPR000873">
    <property type="entry name" value="AMP-dep_synth/lig_dom"/>
</dbReference>
<evidence type="ECO:0000259" key="3">
    <source>
        <dbReference type="Pfam" id="PF13193"/>
    </source>
</evidence>
<dbReference type="InterPro" id="IPR002372">
    <property type="entry name" value="PQQ_rpt_dom"/>
</dbReference>
<feature type="domain" description="Pyrrolo-quinoline quinone repeat" evidence="4">
    <location>
        <begin position="947"/>
        <end position="1093"/>
    </location>
</feature>
<evidence type="ECO:0000313" key="6">
    <source>
        <dbReference type="Proteomes" id="UP000233551"/>
    </source>
</evidence>
<evidence type="ECO:0000259" key="4">
    <source>
        <dbReference type="Pfam" id="PF13360"/>
    </source>
</evidence>
<dbReference type="PANTHER" id="PTHR44394">
    <property type="entry name" value="BETA-ALANINE-ACTIVATING ENZYME"/>
    <property type="match status" value="1"/>
</dbReference>
<feature type="compositionally biased region" description="Basic and acidic residues" evidence="1">
    <location>
        <begin position="1292"/>
        <end position="1320"/>
    </location>
</feature>
<dbReference type="InterPro" id="IPR045851">
    <property type="entry name" value="AMP-bd_C_sf"/>
</dbReference>
<organism evidence="5 6">
    <name type="scientific">Punica granatum</name>
    <name type="common">Pomegranate</name>
    <dbReference type="NCBI Taxonomy" id="22663"/>
    <lineage>
        <taxon>Eukaryota</taxon>
        <taxon>Viridiplantae</taxon>
        <taxon>Streptophyta</taxon>
        <taxon>Embryophyta</taxon>
        <taxon>Tracheophyta</taxon>
        <taxon>Spermatophyta</taxon>
        <taxon>Magnoliopsida</taxon>
        <taxon>eudicotyledons</taxon>
        <taxon>Gunneridae</taxon>
        <taxon>Pentapetalae</taxon>
        <taxon>rosids</taxon>
        <taxon>malvids</taxon>
        <taxon>Myrtales</taxon>
        <taxon>Lythraceae</taxon>
        <taxon>Punica</taxon>
    </lineage>
</organism>
<dbReference type="Gene3D" id="3.30.300.30">
    <property type="match status" value="1"/>
</dbReference>
<sequence>MIDDEEKQQEKLGRCCIWHQFSAAASSHPDKIAVVHASGGARLFRELHRGGETSAGFGTDGLGFLTDRAAPSTSPPVYDGDACFAYSQVSLAVESLSSRLRAVLDGEDVPDLIKPSSGEVNNRGERAQPADSLSFVPSNPRLAESRDVYRPKIVGVYIPPSVEYVVSVLSVLRCGEALMPIDPWWPKDRILSVVAASNVDAILGSKTSFGKTHDNPSDWIAKSVSCPVLLFSMDECLQVDRGSCNIPLPCKGWKQRLFCYLMYTSGSTGNPKGVCGTEQGLLNRFMWMQEFYPFEVEEYVLFKTSISFIDHLQEILGAILTASALVVPPFNELKENIFAVLDFLEAYRISRLTAVPSLMRAVLPALQSQRHLQVTESLKLLVLSGEDFPVLLWKMLSTVFPNTSILNLYGSTEVSGDCTFFDCEKLPMLLETEALTSVPIGQPISNCDVVLVGEHDTPDQGEIHVGGLCISSGCFLNSTVVHSDFTELLHCSSLHYSDNRQRNQLFYRTGDFAQRLENGYLVFLGRKDRIVKINGQRVSLVEVENALRGHRDVLDAAVISQKGPEELIFLKAFLLLREMENSRDVLGCIRRWAIGKFSAVMIPHQFVFVESFPMTSSGKVDYESLAALEKMQTNEDSNQTEDIDLLQAIKKAFLDALMIETVSDEDNFFTVGGNSIAAAHVSYNLGINMRLLYDFPSPYKLHRAILQKVGSYSENLKVDGGLRINLEPGKRKIFQSLNSEAADIYRIKENEKSIGTSGKNGNHDTTYKRLKADSDTYSTSTGDSPRDGYPWTSLLKLKSCSLSRCNRVMYESDYGLTDGCQASWPAEIPRNTKSFMRKLWKVPMGSCVDASPLLVVRNQELFVFIGAHSEKFACVNAKRLWLDAMMETFIFLIFPVVKFAGPSKLLARCGSYDHNLYALDYKNYQCVDHVTCSGSIFGSPAIDELRSRIYVASTNGRITALSIKASPFYVLWQCDLGVPVFGSISIFICCLVDGSVIALNSSGAIFWKTGTDGPIFAGACISSALPSQVLICSRSGKIYSFDTESGKTIWEYDVGEPITASAYVDDNLQLTCDRLVCICTCSGSILVLQINVDMEGDAVEKSDHMVVIMMSVLCEGDFYVARSLSWYFHDDCAHSNFVSSGHACACLCNAAWECPPSRGRATDAREKESSLVILRPEGRVLASYPGLGVRERGAGPTSWAGRAKAGSARGGLDRARGSWAAGEEAGPRGALCRGGLWASDGLGGPGRIRAFRPSSKPGGTGRADWVGSPQLDWTGPNGLGRLDWAGPAQTEKMGRARERGNVGEDEDGRRGGSDDRERRFPPLGAATTAREGTGDGYEHRLGYAVLGRGVARLGSVGIEENFGFSARFSSFSTRGFQA</sequence>
<dbReference type="InterPro" id="IPR036736">
    <property type="entry name" value="ACP-like_sf"/>
</dbReference>
<dbReference type="SUPFAM" id="SSF56801">
    <property type="entry name" value="Acetyl-CoA synthetase-like"/>
    <property type="match status" value="1"/>
</dbReference>
<dbReference type="Pfam" id="PF00501">
    <property type="entry name" value="AMP-binding"/>
    <property type="match status" value="1"/>
</dbReference>
<reference evidence="5 6" key="1">
    <citation type="submission" date="2017-11" db="EMBL/GenBank/DDBJ databases">
        <title>De-novo sequencing of pomegranate (Punica granatum L.) genome.</title>
        <authorList>
            <person name="Akparov Z."/>
            <person name="Amiraslanov A."/>
            <person name="Hajiyeva S."/>
            <person name="Abbasov M."/>
            <person name="Kaur K."/>
            <person name="Hamwieh A."/>
            <person name="Solovyev V."/>
            <person name="Salamov A."/>
            <person name="Braich B."/>
            <person name="Kosarev P."/>
            <person name="Mahmoud A."/>
            <person name="Hajiyev E."/>
            <person name="Babayeva S."/>
            <person name="Izzatullayeva V."/>
            <person name="Mammadov A."/>
            <person name="Mammadov A."/>
            <person name="Sharifova S."/>
            <person name="Ojaghi J."/>
            <person name="Eynullazada K."/>
            <person name="Bayramov B."/>
            <person name="Abdulazimova A."/>
            <person name="Shahmuradov I."/>
        </authorList>
    </citation>
    <scope>NUCLEOTIDE SEQUENCE [LARGE SCALE GENOMIC DNA]</scope>
    <source>
        <strain evidence="6">cv. AG2017</strain>
        <tissue evidence="5">Leaf</tissue>
    </source>
</reference>
<dbReference type="InterPro" id="IPR025110">
    <property type="entry name" value="AMP-bd_C"/>
</dbReference>
<proteinExistence type="predicted"/>
<dbReference type="SUPFAM" id="SSF47336">
    <property type="entry name" value="ACP-like"/>
    <property type="match status" value="1"/>
</dbReference>
<dbReference type="InterPro" id="IPR052091">
    <property type="entry name" value="Beta-ala_Activ/Resist"/>
</dbReference>
<dbReference type="Proteomes" id="UP000233551">
    <property type="component" value="Unassembled WGS sequence"/>
</dbReference>
<gene>
    <name evidence="5" type="ORF">CRG98_021701</name>
</gene>
<dbReference type="Pfam" id="PF13360">
    <property type="entry name" value="PQQ_2"/>
    <property type="match status" value="1"/>
</dbReference>
<dbReference type="InterPro" id="IPR042099">
    <property type="entry name" value="ANL_N_sf"/>
</dbReference>
<feature type="domain" description="AMP-binding enzyme C-terminal" evidence="3">
    <location>
        <begin position="542"/>
        <end position="619"/>
    </location>
</feature>
<name>A0A2I0JPT8_PUNGR</name>
<dbReference type="Gene3D" id="2.130.10.10">
    <property type="entry name" value="YVTN repeat-like/Quinoprotein amine dehydrogenase"/>
    <property type="match status" value="2"/>
</dbReference>
<evidence type="ECO:0000313" key="5">
    <source>
        <dbReference type="EMBL" id="PKI57913.1"/>
    </source>
</evidence>
<dbReference type="STRING" id="22663.A0A2I0JPT8"/>
<feature type="region of interest" description="Disordered" evidence="1">
    <location>
        <begin position="114"/>
        <end position="133"/>
    </location>
</feature>
<evidence type="ECO:0000256" key="1">
    <source>
        <dbReference type="SAM" id="MobiDB-lite"/>
    </source>
</evidence>
<dbReference type="PANTHER" id="PTHR44394:SF1">
    <property type="entry name" value="BETA-ALANINE-ACTIVATING ENZYME"/>
    <property type="match status" value="1"/>
</dbReference>
<evidence type="ECO:0000259" key="2">
    <source>
        <dbReference type="Pfam" id="PF00501"/>
    </source>
</evidence>
<feature type="domain" description="AMP-dependent synthetase/ligase" evidence="2">
    <location>
        <begin position="146"/>
        <end position="473"/>
    </location>
</feature>
<dbReference type="SMART" id="SM00564">
    <property type="entry name" value="PQQ"/>
    <property type="match status" value="3"/>
</dbReference>
<dbReference type="Gene3D" id="3.40.50.12780">
    <property type="entry name" value="N-terminal domain of ligase-like"/>
    <property type="match status" value="1"/>
</dbReference>
<dbReference type="Pfam" id="PF13193">
    <property type="entry name" value="AMP-binding_C"/>
    <property type="match status" value="1"/>
</dbReference>
<protein>
    <recommendedName>
        <fullName evidence="7">Acyl-activating enzyme 19</fullName>
    </recommendedName>
</protein>
<keyword evidence="6" id="KW-1185">Reference proteome</keyword>
<dbReference type="InterPro" id="IPR011047">
    <property type="entry name" value="Quinoprotein_ADH-like_sf"/>
</dbReference>
<dbReference type="CDD" id="cd05930">
    <property type="entry name" value="A_NRPS"/>
    <property type="match status" value="1"/>
</dbReference>
<dbReference type="EMBL" id="PGOL01001470">
    <property type="protein sequence ID" value="PKI57913.1"/>
    <property type="molecule type" value="Genomic_DNA"/>
</dbReference>
<dbReference type="GO" id="GO:0043041">
    <property type="term" value="P:amino acid activation for nonribosomal peptide biosynthetic process"/>
    <property type="evidence" value="ECO:0007669"/>
    <property type="project" value="TreeGrafter"/>
</dbReference>